<keyword evidence="2" id="KW-0560">Oxidoreductase</keyword>
<dbReference type="EC" id="1.7.-.-" evidence="2"/>
<dbReference type="Gene3D" id="3.40.50.360">
    <property type="match status" value="1"/>
</dbReference>
<dbReference type="SUPFAM" id="SSF52218">
    <property type="entry name" value="Flavoproteins"/>
    <property type="match status" value="1"/>
</dbReference>
<dbReference type="EMBL" id="LR215043">
    <property type="protein sequence ID" value="VEU77954.1"/>
    <property type="molecule type" value="Genomic_DNA"/>
</dbReference>
<evidence type="ECO:0000313" key="3">
    <source>
        <dbReference type="Proteomes" id="UP000290876"/>
    </source>
</evidence>
<dbReference type="PANTHER" id="PTHR43741">
    <property type="entry name" value="FMN-DEPENDENT NADH-AZOREDUCTASE 1"/>
    <property type="match status" value="1"/>
</dbReference>
<dbReference type="OrthoDB" id="9805013at2"/>
<accession>A0A449B9V5</accession>
<keyword evidence="3" id="KW-1185">Reference proteome</keyword>
<dbReference type="InterPro" id="IPR050104">
    <property type="entry name" value="FMN-dep_NADH:Q_OxRdtase_AzoR1"/>
</dbReference>
<sequence length="201" mass="21943">MTKPLKLVVVNSSLNQNSLSWQAAQAVANNIKNVHANAEVSLLDLNQTPFATTTLNAVDGFKSFLTKVNSDYYINLLKNTDVLIIGAPMSNFGYSSVLKNFIDGICVAEKTFSYKYAGKHRSIGYLDNLSVLLVGTQGAPADWYPFGNHLKQLEGTFRFLGVNKINSLLIAGTKTAAYAGLSNAEILQKVENDLLELAKKH</sequence>
<dbReference type="RefSeq" id="WP_129622808.1">
    <property type="nucleotide sequence ID" value="NZ_LR215043.1"/>
</dbReference>
<evidence type="ECO:0000259" key="1">
    <source>
        <dbReference type="Pfam" id="PF02525"/>
    </source>
</evidence>
<dbReference type="PANTHER" id="PTHR43741:SF4">
    <property type="entry name" value="FMN-DEPENDENT NADH:QUINONE OXIDOREDUCTASE"/>
    <property type="match status" value="1"/>
</dbReference>
<protein>
    <submittedName>
        <fullName evidence="2">FMN-dependent NADH-azoreductase</fullName>
        <ecNumber evidence="2">1.7.-.-</ecNumber>
    </submittedName>
</protein>
<dbReference type="Proteomes" id="UP000290876">
    <property type="component" value="Chromosome"/>
</dbReference>
<dbReference type="Pfam" id="PF02525">
    <property type="entry name" value="Flavodoxin_2"/>
    <property type="match status" value="1"/>
</dbReference>
<gene>
    <name evidence="2" type="primary">azoR</name>
    <name evidence="2" type="ORF">NCTC10184_00168</name>
</gene>
<proteinExistence type="predicted"/>
<feature type="domain" description="Flavodoxin-like fold" evidence="1">
    <location>
        <begin position="6"/>
        <end position="186"/>
    </location>
</feature>
<dbReference type="InterPro" id="IPR029039">
    <property type="entry name" value="Flavoprotein-like_sf"/>
</dbReference>
<reference evidence="2 3" key="1">
    <citation type="submission" date="2019-01" db="EMBL/GenBank/DDBJ databases">
        <authorList>
            <consortium name="Pathogen Informatics"/>
        </authorList>
    </citation>
    <scope>NUCLEOTIDE SEQUENCE [LARGE SCALE GENOMIC DNA]</scope>
    <source>
        <strain evidence="2 3">NCTC10184</strain>
    </source>
</reference>
<name>A0A449B9V5_9BACT</name>
<dbReference type="GO" id="GO:0016491">
    <property type="term" value="F:oxidoreductase activity"/>
    <property type="evidence" value="ECO:0007669"/>
    <property type="project" value="UniProtKB-KW"/>
</dbReference>
<dbReference type="AlphaFoldDB" id="A0A449B9V5"/>
<dbReference type="KEGG" id="mcob:NCTC10184_00168"/>
<dbReference type="InterPro" id="IPR003680">
    <property type="entry name" value="Flavodoxin_fold"/>
</dbReference>
<organism evidence="2 3">
    <name type="scientific">Mycoplasmopsis columbinasalis</name>
    <dbReference type="NCBI Taxonomy" id="114880"/>
    <lineage>
        <taxon>Bacteria</taxon>
        <taxon>Bacillati</taxon>
        <taxon>Mycoplasmatota</taxon>
        <taxon>Mycoplasmoidales</taxon>
        <taxon>Metamycoplasmataceae</taxon>
        <taxon>Mycoplasmopsis</taxon>
    </lineage>
</organism>
<dbReference type="NCBIfam" id="NF002370">
    <property type="entry name" value="PRK01355.1"/>
    <property type="match status" value="1"/>
</dbReference>
<evidence type="ECO:0000313" key="2">
    <source>
        <dbReference type="EMBL" id="VEU77954.1"/>
    </source>
</evidence>